<dbReference type="PANTHER" id="PTHR34501">
    <property type="entry name" value="PROTEIN YDDL-RELATED"/>
    <property type="match status" value="1"/>
</dbReference>
<evidence type="ECO:0000313" key="13">
    <source>
        <dbReference type="EMBL" id="CAJ0817907.1"/>
    </source>
</evidence>
<dbReference type="PANTHER" id="PTHR34501:SF9">
    <property type="entry name" value="MAJOR OUTER MEMBRANE PROTEIN P.IA"/>
    <property type="match status" value="1"/>
</dbReference>
<name>A0ABN9JMJ4_9RALS</name>
<dbReference type="Gene3D" id="2.40.160.10">
    <property type="entry name" value="Porin"/>
    <property type="match status" value="1"/>
</dbReference>
<dbReference type="InterPro" id="IPR033900">
    <property type="entry name" value="Gram_neg_porin_domain"/>
</dbReference>
<evidence type="ECO:0000256" key="7">
    <source>
        <dbReference type="ARBA" id="ARBA00023065"/>
    </source>
</evidence>
<gene>
    <name evidence="13" type="ORF">LMG18101_03429</name>
</gene>
<evidence type="ECO:0000256" key="2">
    <source>
        <dbReference type="ARBA" id="ARBA00011233"/>
    </source>
</evidence>
<feature type="chain" id="PRO_5045786858" evidence="11">
    <location>
        <begin position="21"/>
        <end position="376"/>
    </location>
</feature>
<evidence type="ECO:0000256" key="1">
    <source>
        <dbReference type="ARBA" id="ARBA00004571"/>
    </source>
</evidence>
<evidence type="ECO:0000259" key="12">
    <source>
        <dbReference type="Pfam" id="PF13609"/>
    </source>
</evidence>
<evidence type="ECO:0000256" key="9">
    <source>
        <dbReference type="ARBA" id="ARBA00023136"/>
    </source>
</evidence>
<dbReference type="Proteomes" id="UP001189757">
    <property type="component" value="Unassembled WGS sequence"/>
</dbReference>
<accession>A0ABN9JMJ4</accession>
<dbReference type="Pfam" id="PF13609">
    <property type="entry name" value="Porin_4"/>
    <property type="match status" value="1"/>
</dbReference>
<evidence type="ECO:0000256" key="10">
    <source>
        <dbReference type="ARBA" id="ARBA00023237"/>
    </source>
</evidence>
<keyword evidence="4" id="KW-1134">Transmembrane beta strand</keyword>
<organism evidence="13 14">
    <name type="scientific">Ralstonia flaminis</name>
    <dbReference type="NCBI Taxonomy" id="3058597"/>
    <lineage>
        <taxon>Bacteria</taxon>
        <taxon>Pseudomonadati</taxon>
        <taxon>Pseudomonadota</taxon>
        <taxon>Betaproteobacteria</taxon>
        <taxon>Burkholderiales</taxon>
        <taxon>Burkholderiaceae</taxon>
        <taxon>Ralstonia</taxon>
    </lineage>
</organism>
<comment type="caution">
    <text evidence="13">The sequence shown here is derived from an EMBL/GenBank/DDBJ whole genome shotgun (WGS) entry which is preliminary data.</text>
</comment>
<keyword evidence="7" id="KW-0406">Ion transport</keyword>
<protein>
    <submittedName>
        <fullName evidence="13">Outer membrane porin protein</fullName>
    </submittedName>
</protein>
<dbReference type="InterPro" id="IPR023614">
    <property type="entry name" value="Porin_dom_sf"/>
</dbReference>
<evidence type="ECO:0000256" key="3">
    <source>
        <dbReference type="ARBA" id="ARBA00022448"/>
    </source>
</evidence>
<evidence type="ECO:0000256" key="5">
    <source>
        <dbReference type="ARBA" id="ARBA00022692"/>
    </source>
</evidence>
<evidence type="ECO:0000256" key="4">
    <source>
        <dbReference type="ARBA" id="ARBA00022452"/>
    </source>
</evidence>
<proteinExistence type="predicted"/>
<comment type="subunit">
    <text evidence="2">Homotrimer.</text>
</comment>
<comment type="subcellular location">
    <subcellularLocation>
        <location evidence="1">Cell outer membrane</location>
        <topology evidence="1">Multi-pass membrane protein</topology>
    </subcellularLocation>
</comment>
<evidence type="ECO:0000313" key="14">
    <source>
        <dbReference type="Proteomes" id="UP001189757"/>
    </source>
</evidence>
<dbReference type="InterPro" id="IPR002299">
    <property type="entry name" value="Porin_Neis"/>
</dbReference>
<dbReference type="RefSeq" id="WP_199032035.1">
    <property type="nucleotide sequence ID" value="NZ_CATZLL010000011.1"/>
</dbReference>
<keyword evidence="6 11" id="KW-0732">Signal</keyword>
<evidence type="ECO:0000256" key="8">
    <source>
        <dbReference type="ARBA" id="ARBA00023114"/>
    </source>
</evidence>
<keyword evidence="9" id="KW-0472">Membrane</keyword>
<dbReference type="InterPro" id="IPR050298">
    <property type="entry name" value="Gram-neg_bact_OMP"/>
</dbReference>
<reference evidence="13 14" key="1">
    <citation type="submission" date="2023-07" db="EMBL/GenBank/DDBJ databases">
        <authorList>
            <person name="Peeters C."/>
        </authorList>
    </citation>
    <scope>NUCLEOTIDE SEQUENCE [LARGE SCALE GENOMIC DNA]</scope>
    <source>
        <strain evidence="13 14">LMG 18101</strain>
    </source>
</reference>
<evidence type="ECO:0000256" key="6">
    <source>
        <dbReference type="ARBA" id="ARBA00022729"/>
    </source>
</evidence>
<feature type="signal peptide" evidence="11">
    <location>
        <begin position="1"/>
        <end position="20"/>
    </location>
</feature>
<feature type="domain" description="Porin" evidence="12">
    <location>
        <begin position="8"/>
        <end position="335"/>
    </location>
</feature>
<keyword evidence="14" id="KW-1185">Reference proteome</keyword>
<keyword evidence="5" id="KW-0812">Transmembrane</keyword>
<dbReference type="EMBL" id="CATZLL010000011">
    <property type="protein sequence ID" value="CAJ0817907.1"/>
    <property type="molecule type" value="Genomic_DNA"/>
</dbReference>
<keyword evidence="3" id="KW-0813">Transport</keyword>
<sequence>MKRKYFAALLAMGLAGGAYAQSSVTLWGRVGGGVEYMSNIKTGANTSGSKLAEGSQWGTSIWGMKGTEDLGGGNQAQFWLEGAFASDTGNQGGGKLFQRGAWVALKNADYGMLRLGQGNTINNYIWRFDPFLLEDYSASTFTNYRNGNKLANGIRYESPNFGGFEFGAQLNLGESPDGFRRGPEDSVLSNIGMSYGVTVAYVQPTWEVRALYDEVNSNNGRLDNLFIASRELFLGAKAQITPRLMAQVGWAHYTAPDTAPGLSRVANHVWTGLTYDVTPRLHAIGAVYMMKVGKGQWTSDHDGEGRGTMFSLGGMYDLSKRTFLYATVSYVKNSANANFSVRPTAPGYGDPVTGNGNSPAAGGSQLGAYAGIMHNF</sequence>
<dbReference type="SUPFAM" id="SSF56935">
    <property type="entry name" value="Porins"/>
    <property type="match status" value="1"/>
</dbReference>
<dbReference type="CDD" id="cd00342">
    <property type="entry name" value="gram_neg_porins"/>
    <property type="match status" value="1"/>
</dbReference>
<keyword evidence="10" id="KW-0998">Cell outer membrane</keyword>
<keyword evidence="8" id="KW-0626">Porin</keyword>
<dbReference type="PRINTS" id="PR00184">
    <property type="entry name" value="NEISSPPORIN"/>
</dbReference>
<evidence type="ECO:0000256" key="11">
    <source>
        <dbReference type="SAM" id="SignalP"/>
    </source>
</evidence>